<reference evidence="1 2" key="1">
    <citation type="journal article" date="2019" name="Genome Biol. Evol.">
        <title>Day and night: Metabolic profiles and evolutionary relationships of six axenic non-marine cyanobacteria.</title>
        <authorList>
            <person name="Will S.E."/>
            <person name="Henke P."/>
            <person name="Boedeker C."/>
            <person name="Huang S."/>
            <person name="Brinkmann H."/>
            <person name="Rohde M."/>
            <person name="Jarek M."/>
            <person name="Friedl T."/>
            <person name="Seufert S."/>
            <person name="Schumacher M."/>
            <person name="Overmann J."/>
            <person name="Neumann-Schaal M."/>
            <person name="Petersen J."/>
        </authorList>
    </citation>
    <scope>NUCLEOTIDE SEQUENCE [LARGE SCALE GENOMIC DNA]</scope>
    <source>
        <strain evidence="1 2">PCC 6912</strain>
    </source>
</reference>
<dbReference type="EMBL" id="RSCJ01000008">
    <property type="protein sequence ID" value="RUR83077.1"/>
    <property type="molecule type" value="Genomic_DNA"/>
</dbReference>
<name>A0A433NK45_CHLFR</name>
<evidence type="ECO:0000313" key="2">
    <source>
        <dbReference type="Proteomes" id="UP000268857"/>
    </source>
</evidence>
<accession>A0A433NK45</accession>
<evidence type="ECO:0000313" key="1">
    <source>
        <dbReference type="EMBL" id="RUR83077.1"/>
    </source>
</evidence>
<dbReference type="AlphaFoldDB" id="A0A433NK45"/>
<dbReference type="Proteomes" id="UP000268857">
    <property type="component" value="Unassembled WGS sequence"/>
</dbReference>
<organism evidence="1 2">
    <name type="scientific">Chlorogloeopsis fritschii PCC 6912</name>
    <dbReference type="NCBI Taxonomy" id="211165"/>
    <lineage>
        <taxon>Bacteria</taxon>
        <taxon>Bacillati</taxon>
        <taxon>Cyanobacteriota</taxon>
        <taxon>Cyanophyceae</taxon>
        <taxon>Nostocales</taxon>
        <taxon>Chlorogloeopsidaceae</taxon>
        <taxon>Chlorogloeopsis</taxon>
    </lineage>
</organism>
<comment type="caution">
    <text evidence="1">The sequence shown here is derived from an EMBL/GenBank/DDBJ whole genome shotgun (WGS) entry which is preliminary data.</text>
</comment>
<gene>
    <name evidence="1" type="ORF">PCC6912_24510</name>
</gene>
<protein>
    <submittedName>
        <fullName evidence="1">Uncharacterized protein</fullName>
    </submittedName>
</protein>
<dbReference type="RefSeq" id="WP_016873115.1">
    <property type="nucleotide sequence ID" value="NZ_AJLN01000037.1"/>
</dbReference>
<sequence length="71" mass="8276">MLNNKQKVRRQTTQQIAHKFHYFEQLTESEAEKVVGGLVTEAEAIFTQFKRQLILGNFEFEISATALEFIE</sequence>
<proteinExistence type="predicted"/>
<keyword evidence="2" id="KW-1185">Reference proteome</keyword>